<dbReference type="InterPro" id="IPR052350">
    <property type="entry name" value="Metallo-dep_Lactonases"/>
</dbReference>
<dbReference type="InterPro" id="IPR032466">
    <property type="entry name" value="Metal_Hydrolase"/>
</dbReference>
<dbReference type="InterPro" id="IPR006680">
    <property type="entry name" value="Amidohydro-rel"/>
</dbReference>
<dbReference type="Pfam" id="PF04909">
    <property type="entry name" value="Amidohydro_2"/>
    <property type="match status" value="1"/>
</dbReference>
<dbReference type="AlphaFoldDB" id="A0AAX2QFR5"/>
<dbReference type="Gene3D" id="3.20.20.140">
    <property type="entry name" value="Metal-dependent hydrolases"/>
    <property type="match status" value="1"/>
</dbReference>
<dbReference type="PANTHER" id="PTHR43569:SF2">
    <property type="entry name" value="AMIDOHYDROLASE-RELATED DOMAIN-CONTAINING PROTEIN"/>
    <property type="match status" value="1"/>
</dbReference>
<dbReference type="Proteomes" id="UP000295021">
    <property type="component" value="Unassembled WGS sequence"/>
</dbReference>
<protein>
    <submittedName>
        <fullName evidence="3">L-fuconolactonase</fullName>
    </submittedName>
</protein>
<sequence length="286" mass="32205">MIIDAHQHFWDLETGIYDWMTGTAMAPIRRNFGPHHLQPLMAEAKVDKTIVIQCRHDLEETRDFLAIASKYDFVVGVVGWVDLQADDIAQEIAALRALPGGEYLVGIRHIVHDEPDADWLLRPAVQRGIRAVIEAGLTYDLLARTREMAAATALAKTFPKGRFVLDHLAKPPIASGSTDAWQTEFEKIAALDNVWCKISGMVTEADWTRWRPEDFDTYTRLALEMFGPDRIIFGSDWPVCTLAADYKDVKAIAHRLAEIDPGIAERFYHFNAVAAYRLSDQKTGTP</sequence>
<comment type="similarity">
    <text evidence="1">Belongs to the metallo-dependent hydrolases superfamily.</text>
</comment>
<accession>A0AAX2QFR5</accession>
<reference evidence="3 4" key="1">
    <citation type="submission" date="2019-03" db="EMBL/GenBank/DDBJ databases">
        <title>Genomic Encyclopedia of Type Strains, Phase IV (KMG-V): Genome sequencing to study the core and pangenomes of soil and plant-associated prokaryotes.</title>
        <authorList>
            <person name="Whitman W."/>
        </authorList>
    </citation>
    <scope>NUCLEOTIDE SEQUENCE [LARGE SCALE GENOMIC DNA]</scope>
    <source>
        <strain evidence="3 4">FB403</strain>
    </source>
</reference>
<evidence type="ECO:0000256" key="1">
    <source>
        <dbReference type="ARBA" id="ARBA00038310"/>
    </source>
</evidence>
<gene>
    <name evidence="3" type="ORF">EV131_11316</name>
</gene>
<name>A0AAX2QFR5_9HYPH</name>
<evidence type="ECO:0000313" key="3">
    <source>
        <dbReference type="EMBL" id="TCU19416.1"/>
    </source>
</evidence>
<dbReference type="PANTHER" id="PTHR43569">
    <property type="entry name" value="AMIDOHYDROLASE"/>
    <property type="match status" value="1"/>
</dbReference>
<evidence type="ECO:0000313" key="4">
    <source>
        <dbReference type="Proteomes" id="UP000295021"/>
    </source>
</evidence>
<feature type="domain" description="Amidohydrolase-related" evidence="2">
    <location>
        <begin position="3"/>
        <end position="278"/>
    </location>
</feature>
<dbReference type="SUPFAM" id="SSF51556">
    <property type="entry name" value="Metallo-dependent hydrolases"/>
    <property type="match status" value="1"/>
</dbReference>
<dbReference type="EMBL" id="SMBI01000013">
    <property type="protein sequence ID" value="TCU19416.1"/>
    <property type="molecule type" value="Genomic_DNA"/>
</dbReference>
<comment type="caution">
    <text evidence="3">The sequence shown here is derived from an EMBL/GenBank/DDBJ whole genome shotgun (WGS) entry which is preliminary data.</text>
</comment>
<proteinExistence type="inferred from homology"/>
<dbReference type="RefSeq" id="WP_132613427.1">
    <property type="nucleotide sequence ID" value="NZ_JAAXRG010000014.1"/>
</dbReference>
<organism evidence="3 4">
    <name type="scientific">Rhizobium laguerreae</name>
    <dbReference type="NCBI Taxonomy" id="1076926"/>
    <lineage>
        <taxon>Bacteria</taxon>
        <taxon>Pseudomonadati</taxon>
        <taxon>Pseudomonadota</taxon>
        <taxon>Alphaproteobacteria</taxon>
        <taxon>Hyphomicrobiales</taxon>
        <taxon>Rhizobiaceae</taxon>
        <taxon>Rhizobium/Agrobacterium group</taxon>
        <taxon>Rhizobium</taxon>
    </lineage>
</organism>
<evidence type="ECO:0000259" key="2">
    <source>
        <dbReference type="Pfam" id="PF04909"/>
    </source>
</evidence>
<dbReference type="GO" id="GO:0016787">
    <property type="term" value="F:hydrolase activity"/>
    <property type="evidence" value="ECO:0007669"/>
    <property type="project" value="InterPro"/>
</dbReference>